<dbReference type="PANTHER" id="PTHR38011:SF11">
    <property type="entry name" value="2,5-DIAMINO-6-RIBOSYLAMINO-4(3H)-PYRIMIDINONE 5'-PHOSPHATE REDUCTASE"/>
    <property type="match status" value="1"/>
</dbReference>
<dbReference type="PANTHER" id="PTHR38011">
    <property type="entry name" value="DIHYDROFOLATE REDUCTASE FAMILY PROTEIN (AFU_ORTHOLOGUE AFUA_8G06820)"/>
    <property type="match status" value="1"/>
</dbReference>
<evidence type="ECO:0008006" key="5">
    <source>
        <dbReference type="Google" id="ProtNLM"/>
    </source>
</evidence>
<dbReference type="Gene3D" id="3.40.430.10">
    <property type="entry name" value="Dihydrofolate Reductase, subunit A"/>
    <property type="match status" value="1"/>
</dbReference>
<dbReference type="SUPFAM" id="SSF53597">
    <property type="entry name" value="Dihydrofolate reductase-like"/>
    <property type="match status" value="1"/>
</dbReference>
<protein>
    <recommendedName>
        <fullName evidence="5">Dihydrofolate reductase</fullName>
    </recommendedName>
</protein>
<sequence>MRKVILYTAVSIDGFIAREDGNIDWLSTFDDGSKDDHGYKLFYENIDVTLMGNKTYQQVLTFPVPFPYPDKKNYVFSHEKQESNEFVEFVSDDIYEFISHLKKQPGKDIWLVGGAQLNQMLLNFGLIDEIILTIIPIAIGKAEKFNYKSLSDSNRFIHNSLQRYIIPIQSDWSSIIIKMNSTNFNHLLEAVKKSAFKDDQVDLIETTIRSNRIISSSQVVQLMKLIPFDDGKLAVAKAAYRYAYDQGSYPSVVSGALTFSDAKEELNKYIRQY</sequence>
<dbReference type="GO" id="GO:0009231">
    <property type="term" value="P:riboflavin biosynthetic process"/>
    <property type="evidence" value="ECO:0007669"/>
    <property type="project" value="InterPro"/>
</dbReference>
<gene>
    <name evidence="3" type="ORF">XDN619_LOCUS3363</name>
</gene>
<dbReference type="Proteomes" id="UP000663887">
    <property type="component" value="Unassembled WGS sequence"/>
</dbReference>
<dbReference type="Pfam" id="PF01872">
    <property type="entry name" value="RibD_C"/>
    <property type="match status" value="1"/>
</dbReference>
<feature type="domain" description="DUF4476" evidence="2">
    <location>
        <begin position="178"/>
        <end position="270"/>
    </location>
</feature>
<reference evidence="3" key="1">
    <citation type="submission" date="2021-02" db="EMBL/GenBank/DDBJ databases">
        <authorList>
            <person name="Nowell W R."/>
        </authorList>
    </citation>
    <scope>NUCLEOTIDE SEQUENCE</scope>
</reference>
<dbReference type="Pfam" id="PF14771">
    <property type="entry name" value="DUF4476"/>
    <property type="match status" value="1"/>
</dbReference>
<dbReference type="InterPro" id="IPR024072">
    <property type="entry name" value="DHFR-like_dom_sf"/>
</dbReference>
<evidence type="ECO:0000313" key="4">
    <source>
        <dbReference type="Proteomes" id="UP000663887"/>
    </source>
</evidence>
<organism evidence="3 4">
    <name type="scientific">Rotaria magnacalcarata</name>
    <dbReference type="NCBI Taxonomy" id="392030"/>
    <lineage>
        <taxon>Eukaryota</taxon>
        <taxon>Metazoa</taxon>
        <taxon>Spiralia</taxon>
        <taxon>Gnathifera</taxon>
        <taxon>Rotifera</taxon>
        <taxon>Eurotatoria</taxon>
        <taxon>Bdelloidea</taxon>
        <taxon>Philodinida</taxon>
        <taxon>Philodinidae</taxon>
        <taxon>Rotaria</taxon>
    </lineage>
</organism>
<name>A0A816N1I2_9BILA</name>
<dbReference type="InterPro" id="IPR050765">
    <property type="entry name" value="Riboflavin_Biosynth_HTPR"/>
</dbReference>
<comment type="caution">
    <text evidence="3">The sequence shown here is derived from an EMBL/GenBank/DDBJ whole genome shotgun (WGS) entry which is preliminary data.</text>
</comment>
<dbReference type="InterPro" id="IPR028011">
    <property type="entry name" value="DUF4476"/>
</dbReference>
<evidence type="ECO:0000313" key="3">
    <source>
        <dbReference type="EMBL" id="CAF2002384.1"/>
    </source>
</evidence>
<accession>A0A816N1I2</accession>
<dbReference type="AlphaFoldDB" id="A0A816N1I2"/>
<dbReference type="InterPro" id="IPR002734">
    <property type="entry name" value="RibDG_C"/>
</dbReference>
<dbReference type="EMBL" id="CAJNRG010000471">
    <property type="protein sequence ID" value="CAF2002384.1"/>
    <property type="molecule type" value="Genomic_DNA"/>
</dbReference>
<proteinExistence type="predicted"/>
<evidence type="ECO:0000259" key="2">
    <source>
        <dbReference type="Pfam" id="PF14771"/>
    </source>
</evidence>
<dbReference type="GO" id="GO:0008703">
    <property type="term" value="F:5-amino-6-(5-phosphoribosylamino)uracil reductase activity"/>
    <property type="evidence" value="ECO:0007669"/>
    <property type="project" value="InterPro"/>
</dbReference>
<feature type="domain" description="Bacterial bifunctional deaminase-reductase C-terminal" evidence="1">
    <location>
        <begin position="2"/>
        <end position="143"/>
    </location>
</feature>
<evidence type="ECO:0000259" key="1">
    <source>
        <dbReference type="Pfam" id="PF01872"/>
    </source>
</evidence>